<dbReference type="EMBL" id="CM016558">
    <property type="protein sequence ID" value="TKW03109.1"/>
    <property type="molecule type" value="Genomic_DNA"/>
</dbReference>
<keyword evidence="1" id="KW-0472">Membrane</keyword>
<dbReference type="AlphaFoldDB" id="A0A4U6TR10"/>
<name>A0A4U6TR10_SETVI</name>
<reference evidence="2" key="1">
    <citation type="submission" date="2019-03" db="EMBL/GenBank/DDBJ databases">
        <title>WGS assembly of Setaria viridis.</title>
        <authorList>
            <person name="Huang P."/>
            <person name="Jenkins J."/>
            <person name="Grimwood J."/>
            <person name="Barry K."/>
            <person name="Healey A."/>
            <person name="Mamidi S."/>
            <person name="Sreedasyam A."/>
            <person name="Shu S."/>
            <person name="Feldman M."/>
            <person name="Wu J."/>
            <person name="Yu Y."/>
            <person name="Chen C."/>
            <person name="Johnson J."/>
            <person name="Rokhsar D."/>
            <person name="Baxter I."/>
            <person name="Schmutz J."/>
            <person name="Brutnell T."/>
            <person name="Kellogg E."/>
        </authorList>
    </citation>
    <scope>NUCLEOTIDE SEQUENCE [LARGE SCALE GENOMIC DNA]</scope>
</reference>
<dbReference type="Proteomes" id="UP000298652">
    <property type="component" value="Chromosome 7"/>
</dbReference>
<dbReference type="Gramene" id="TKW03109">
    <property type="protein sequence ID" value="TKW03109"/>
    <property type="gene ID" value="SEVIR_7G001505v2"/>
</dbReference>
<sequence>MSNHLLKSGVSKINHLSSHKRTTANARGKTWSVVALRLKATAMLSWAILIMVRSIPGKTTRRRKTHTIHTTRWRSCSRRMYTMRRVVHVPVAPLTLTPQSLLLVKEKLLKVNPSLAILTMESSRLFWLWIFFGLRVKSRLWFDFGFWRGCLGAISGSASSLFLRWFGFSTQIAFLGILGGVSIKTPSLTHSDTFYSQARLGCSLFSVGDPRGV</sequence>
<protein>
    <submittedName>
        <fullName evidence="2">Uncharacterized protein</fullName>
    </submittedName>
</protein>
<feature type="transmembrane region" description="Helical" evidence="1">
    <location>
        <begin position="34"/>
        <end position="55"/>
    </location>
</feature>
<accession>A0A4U6TR10</accession>
<organism evidence="2 3">
    <name type="scientific">Setaria viridis</name>
    <name type="common">Green bristlegrass</name>
    <name type="synonym">Setaria italica subsp. viridis</name>
    <dbReference type="NCBI Taxonomy" id="4556"/>
    <lineage>
        <taxon>Eukaryota</taxon>
        <taxon>Viridiplantae</taxon>
        <taxon>Streptophyta</taxon>
        <taxon>Embryophyta</taxon>
        <taxon>Tracheophyta</taxon>
        <taxon>Spermatophyta</taxon>
        <taxon>Magnoliopsida</taxon>
        <taxon>Liliopsida</taxon>
        <taxon>Poales</taxon>
        <taxon>Poaceae</taxon>
        <taxon>PACMAD clade</taxon>
        <taxon>Panicoideae</taxon>
        <taxon>Panicodae</taxon>
        <taxon>Paniceae</taxon>
        <taxon>Cenchrinae</taxon>
        <taxon>Setaria</taxon>
    </lineage>
</organism>
<evidence type="ECO:0000256" key="1">
    <source>
        <dbReference type="SAM" id="Phobius"/>
    </source>
</evidence>
<keyword evidence="1" id="KW-1133">Transmembrane helix</keyword>
<proteinExistence type="predicted"/>
<evidence type="ECO:0000313" key="3">
    <source>
        <dbReference type="Proteomes" id="UP000298652"/>
    </source>
</evidence>
<evidence type="ECO:0000313" key="2">
    <source>
        <dbReference type="EMBL" id="TKW03109.1"/>
    </source>
</evidence>
<keyword evidence="1" id="KW-0812">Transmembrane</keyword>
<keyword evidence="3" id="KW-1185">Reference proteome</keyword>
<gene>
    <name evidence="2" type="ORF">SEVIR_7G001505v2</name>
</gene>